<dbReference type="Pfam" id="PF03167">
    <property type="entry name" value="UDG"/>
    <property type="match status" value="1"/>
</dbReference>
<evidence type="ECO:0000256" key="2">
    <source>
        <dbReference type="ARBA" id="ARBA00022723"/>
    </source>
</evidence>
<comment type="caution">
    <text evidence="10">The sequence shown here is derived from an EMBL/GenBank/DDBJ whole genome shotgun (WGS) entry which is preliminary data.</text>
</comment>
<feature type="compositionally biased region" description="Low complexity" evidence="8">
    <location>
        <begin position="70"/>
        <end position="86"/>
    </location>
</feature>
<name>A0A6N9HGQ0_9BURK</name>
<feature type="region of interest" description="Disordered" evidence="8">
    <location>
        <begin position="1"/>
        <end position="87"/>
    </location>
</feature>
<keyword evidence="3" id="KW-0227">DNA damage</keyword>
<dbReference type="GO" id="GO:0097506">
    <property type="term" value="F:deaminated base DNA N-glycosylase activity"/>
    <property type="evidence" value="ECO:0007669"/>
    <property type="project" value="UniProtKB-ARBA"/>
</dbReference>
<evidence type="ECO:0000256" key="7">
    <source>
        <dbReference type="ARBA" id="ARBA00023204"/>
    </source>
</evidence>
<dbReference type="InterPro" id="IPR005122">
    <property type="entry name" value="Uracil-DNA_glycosylase-like"/>
</dbReference>
<dbReference type="CDD" id="cd10030">
    <property type="entry name" value="UDG-F4_TTUDGA_SPO1dp_like"/>
    <property type="match status" value="1"/>
</dbReference>
<dbReference type="EMBL" id="WWCJ01000005">
    <property type="protein sequence ID" value="MYN02212.1"/>
    <property type="molecule type" value="Genomic_DNA"/>
</dbReference>
<dbReference type="InterPro" id="IPR051536">
    <property type="entry name" value="UDG_Type-4/5"/>
</dbReference>
<reference evidence="10 11" key="1">
    <citation type="submission" date="2019-12" db="EMBL/GenBank/DDBJ databases">
        <title>Novel species isolated from a subtropical stream in China.</title>
        <authorList>
            <person name="Lu H."/>
        </authorList>
    </citation>
    <scope>NUCLEOTIDE SEQUENCE [LARGE SCALE GENOMIC DNA]</scope>
    <source>
        <strain evidence="10 11">DS3</strain>
    </source>
</reference>
<proteinExistence type="predicted"/>
<keyword evidence="11" id="KW-1185">Reference proteome</keyword>
<gene>
    <name evidence="10" type="ORF">GTP41_08850</name>
</gene>
<dbReference type="PANTHER" id="PTHR33693:SF9">
    <property type="entry name" value="TYPE-4 URACIL-DNA GLYCOSYLASE"/>
    <property type="match status" value="1"/>
</dbReference>
<dbReference type="InterPro" id="IPR036895">
    <property type="entry name" value="Uracil-DNA_glycosylase-like_sf"/>
</dbReference>
<keyword evidence="5" id="KW-0408">Iron</keyword>
<keyword evidence="6" id="KW-0411">Iron-sulfur</keyword>
<organism evidence="10 11">
    <name type="scientific">Pseudoduganella guangdongensis</name>
    <dbReference type="NCBI Taxonomy" id="2692179"/>
    <lineage>
        <taxon>Bacteria</taxon>
        <taxon>Pseudomonadati</taxon>
        <taxon>Pseudomonadota</taxon>
        <taxon>Betaproteobacteria</taxon>
        <taxon>Burkholderiales</taxon>
        <taxon>Oxalobacteraceae</taxon>
        <taxon>Telluria group</taxon>
        <taxon>Pseudoduganella</taxon>
    </lineage>
</organism>
<evidence type="ECO:0000313" key="10">
    <source>
        <dbReference type="EMBL" id="MYN02212.1"/>
    </source>
</evidence>
<evidence type="ECO:0000259" key="9">
    <source>
        <dbReference type="SMART" id="SM00986"/>
    </source>
</evidence>
<keyword evidence="1" id="KW-0004">4Fe-4S</keyword>
<keyword evidence="7" id="KW-0234">DNA repair</keyword>
<dbReference type="Gene3D" id="3.40.470.10">
    <property type="entry name" value="Uracil-DNA glycosylase-like domain"/>
    <property type="match status" value="1"/>
</dbReference>
<dbReference type="Proteomes" id="UP000448575">
    <property type="component" value="Unassembled WGS sequence"/>
</dbReference>
<evidence type="ECO:0000313" key="11">
    <source>
        <dbReference type="Proteomes" id="UP000448575"/>
    </source>
</evidence>
<dbReference type="PANTHER" id="PTHR33693">
    <property type="entry name" value="TYPE-5 URACIL-DNA GLYCOSYLASE"/>
    <property type="match status" value="1"/>
</dbReference>
<accession>A0A6N9HGQ0</accession>
<dbReference type="GO" id="GO:0051539">
    <property type="term" value="F:4 iron, 4 sulfur cluster binding"/>
    <property type="evidence" value="ECO:0007669"/>
    <property type="project" value="UniProtKB-KW"/>
</dbReference>
<keyword evidence="4" id="KW-0378">Hydrolase</keyword>
<feature type="compositionally biased region" description="Low complexity" evidence="8">
    <location>
        <begin position="29"/>
        <end position="45"/>
    </location>
</feature>
<protein>
    <submittedName>
        <fullName evidence="10">Uracil-DNA glycosylase</fullName>
    </submittedName>
</protein>
<feature type="domain" description="Uracil-DNA glycosylase-like" evidence="9">
    <location>
        <begin position="120"/>
        <end position="260"/>
    </location>
</feature>
<evidence type="ECO:0000256" key="5">
    <source>
        <dbReference type="ARBA" id="ARBA00023004"/>
    </source>
</evidence>
<evidence type="ECO:0000256" key="3">
    <source>
        <dbReference type="ARBA" id="ARBA00022763"/>
    </source>
</evidence>
<dbReference type="AlphaFoldDB" id="A0A6N9HGQ0"/>
<evidence type="ECO:0000256" key="4">
    <source>
        <dbReference type="ARBA" id="ARBA00022801"/>
    </source>
</evidence>
<dbReference type="SMART" id="SM00987">
    <property type="entry name" value="UreE_C"/>
    <property type="match status" value="1"/>
</dbReference>
<dbReference type="GO" id="GO:0006281">
    <property type="term" value="P:DNA repair"/>
    <property type="evidence" value="ECO:0007669"/>
    <property type="project" value="UniProtKB-KW"/>
</dbReference>
<evidence type="ECO:0000256" key="6">
    <source>
        <dbReference type="ARBA" id="ARBA00023014"/>
    </source>
</evidence>
<keyword evidence="2" id="KW-0479">Metal-binding</keyword>
<evidence type="ECO:0000256" key="8">
    <source>
        <dbReference type="SAM" id="MobiDB-lite"/>
    </source>
</evidence>
<evidence type="ECO:0000256" key="1">
    <source>
        <dbReference type="ARBA" id="ARBA00022485"/>
    </source>
</evidence>
<dbReference type="GO" id="GO:0046872">
    <property type="term" value="F:metal ion binding"/>
    <property type="evidence" value="ECO:0007669"/>
    <property type="project" value="UniProtKB-KW"/>
</dbReference>
<dbReference type="SMART" id="SM00986">
    <property type="entry name" value="UDG"/>
    <property type="match status" value="1"/>
</dbReference>
<dbReference type="SUPFAM" id="SSF52141">
    <property type="entry name" value="Uracil-DNA glycosylase-like"/>
    <property type="match status" value="1"/>
</dbReference>
<sequence>MSWFDDAPTPEFKPQRKKVAPPEQPDAAPPARRAPGAAAGHGAPSPMDPLPAHGDSPMDEPPSWFDDDQPVAAPAAGRPAPRPGQASDQEIAAMDWPALQAAVASCTRCARCETRQQAVPGRGDEQATWIALDTAPGQTEDTEGYPFADAAGHLLDNMLKAVGQTTEKGAYLTSLVKCHAPHAPSAEELQACRPYLERELQLTQAKVIVAFGHSTGKGLLGSAARGRIMMNGSVPVVATYHPSDLLKKPEDKAKAWQDLCLAKAAHAGRR</sequence>